<dbReference type="EMBL" id="LAZR01066935">
    <property type="protein sequence ID" value="KKK52611.1"/>
    <property type="molecule type" value="Genomic_DNA"/>
</dbReference>
<accession>A0A0F8YX76</accession>
<name>A0A0F8YX76_9ZZZZ</name>
<evidence type="ECO:0000256" key="1">
    <source>
        <dbReference type="SAM" id="Phobius"/>
    </source>
</evidence>
<dbReference type="AlphaFoldDB" id="A0A0F8YX76"/>
<keyword evidence="1" id="KW-0472">Membrane</keyword>
<feature type="transmembrane region" description="Helical" evidence="1">
    <location>
        <begin position="12"/>
        <end position="29"/>
    </location>
</feature>
<comment type="caution">
    <text evidence="2">The sequence shown here is derived from an EMBL/GenBank/DDBJ whole genome shotgun (WGS) entry which is preliminary data.</text>
</comment>
<feature type="transmembrane region" description="Helical" evidence="1">
    <location>
        <begin position="35"/>
        <end position="55"/>
    </location>
</feature>
<protein>
    <submittedName>
        <fullName evidence="2">Uncharacterized protein</fullName>
    </submittedName>
</protein>
<sequence>MKFVFTKENAYGVTRTFVPFFYAWLIGLAPFVQDWLATVNLTAEGFVLLFGGLLYEGIRVVAEKVPWVGNLLIFNTKPDYGLTT</sequence>
<keyword evidence="1" id="KW-1133">Transmembrane helix</keyword>
<reference evidence="2" key="1">
    <citation type="journal article" date="2015" name="Nature">
        <title>Complex archaea that bridge the gap between prokaryotes and eukaryotes.</title>
        <authorList>
            <person name="Spang A."/>
            <person name="Saw J.H."/>
            <person name="Jorgensen S.L."/>
            <person name="Zaremba-Niedzwiedzka K."/>
            <person name="Martijn J."/>
            <person name="Lind A.E."/>
            <person name="van Eijk R."/>
            <person name="Schleper C."/>
            <person name="Guy L."/>
            <person name="Ettema T.J."/>
        </authorList>
    </citation>
    <scope>NUCLEOTIDE SEQUENCE</scope>
</reference>
<organism evidence="2">
    <name type="scientific">marine sediment metagenome</name>
    <dbReference type="NCBI Taxonomy" id="412755"/>
    <lineage>
        <taxon>unclassified sequences</taxon>
        <taxon>metagenomes</taxon>
        <taxon>ecological metagenomes</taxon>
    </lineage>
</organism>
<gene>
    <name evidence="2" type="ORF">LCGC14_3103150</name>
</gene>
<evidence type="ECO:0000313" key="2">
    <source>
        <dbReference type="EMBL" id="KKK52611.1"/>
    </source>
</evidence>
<keyword evidence="1" id="KW-0812">Transmembrane</keyword>
<proteinExistence type="predicted"/>